<dbReference type="Proteomes" id="UP000253314">
    <property type="component" value="Unassembled WGS sequence"/>
</dbReference>
<dbReference type="EMBL" id="QOCW01000031">
    <property type="protein sequence ID" value="RBW67700.1"/>
    <property type="molecule type" value="Genomic_DNA"/>
</dbReference>
<sequence length="69" mass="8203">MLLSQLIDQFSNVKQQQPTNPNELLDFLQKQYVSGEYCLKQYYFLFNELHKQGAEKPESYYVKFCSTVV</sequence>
<dbReference type="RefSeq" id="WP_113808104.1">
    <property type="nucleotide sequence ID" value="NZ_QOCW01000031.1"/>
</dbReference>
<protein>
    <submittedName>
        <fullName evidence="1">Uncharacterized protein</fullName>
    </submittedName>
</protein>
<dbReference type="OrthoDB" id="2680239at2"/>
<evidence type="ECO:0000313" key="2">
    <source>
        <dbReference type="Proteomes" id="UP000253314"/>
    </source>
</evidence>
<keyword evidence="2" id="KW-1185">Reference proteome</keyword>
<gene>
    <name evidence="1" type="ORF">DS031_20725</name>
</gene>
<reference evidence="1 2" key="1">
    <citation type="submission" date="2018-07" db="EMBL/GenBank/DDBJ databases">
        <title>Lottiidibacillus patelloidae gen. nov., sp. nov., isolated from the intestinal tract of a marine limpet and the reclassification of B. taeanensis BH030017T, B. algicola KMM 3737T and B. hwajinpoensis SW-72T as genus Lottiidibacillus.</title>
        <authorList>
            <person name="Liu R."/>
            <person name="Huang Z."/>
        </authorList>
    </citation>
    <scope>NUCLEOTIDE SEQUENCE [LARGE SCALE GENOMIC DNA]</scope>
    <source>
        <strain evidence="1 2">BH030017</strain>
    </source>
</reference>
<proteinExistence type="predicted"/>
<dbReference type="AlphaFoldDB" id="A0A366XMX6"/>
<evidence type="ECO:0000313" key="1">
    <source>
        <dbReference type="EMBL" id="RBW67700.1"/>
    </source>
</evidence>
<accession>A0A366XMX6</accession>
<organism evidence="1 2">
    <name type="scientific">Bacillus taeanensis</name>
    <dbReference type="NCBI Taxonomy" id="273032"/>
    <lineage>
        <taxon>Bacteria</taxon>
        <taxon>Bacillati</taxon>
        <taxon>Bacillota</taxon>
        <taxon>Bacilli</taxon>
        <taxon>Bacillales</taxon>
        <taxon>Bacillaceae</taxon>
        <taxon>Bacillus</taxon>
    </lineage>
</organism>
<comment type="caution">
    <text evidence="1">The sequence shown here is derived from an EMBL/GenBank/DDBJ whole genome shotgun (WGS) entry which is preliminary data.</text>
</comment>
<name>A0A366XMX6_9BACI</name>
<dbReference type="InterPro" id="IPR025553">
    <property type="entry name" value="YppF"/>
</dbReference>
<dbReference type="Pfam" id="PF14178">
    <property type="entry name" value="YppF"/>
    <property type="match status" value="1"/>
</dbReference>